<feature type="domain" description="Centrosomin N-terminal motif 1" evidence="8">
    <location>
        <begin position="26"/>
        <end position="99"/>
    </location>
</feature>
<evidence type="ECO:0000313" key="10">
    <source>
        <dbReference type="Ensembl" id="ENSSAUP00010034886.1"/>
    </source>
</evidence>
<evidence type="ECO:0000256" key="7">
    <source>
        <dbReference type="SAM" id="Coils"/>
    </source>
</evidence>
<comment type="subcellular location">
    <subcellularLocation>
        <location evidence="1">Cytoplasm</location>
        <location evidence="1">Cytoskeleton</location>
    </subcellularLocation>
    <subcellularLocation>
        <location evidence="2">Golgi apparatus</location>
    </subcellularLocation>
</comment>
<dbReference type="GO" id="GO:0005794">
    <property type="term" value="C:Golgi apparatus"/>
    <property type="evidence" value="ECO:0007669"/>
    <property type="project" value="UniProtKB-SubCell"/>
</dbReference>
<name>A0A671WE38_SPAAU</name>
<evidence type="ECO:0000256" key="5">
    <source>
        <dbReference type="ARBA" id="ARBA00023034"/>
    </source>
</evidence>
<dbReference type="Ensembl" id="ENSSAUT00010036747.1">
    <property type="protein sequence ID" value="ENSSAUP00010034886.1"/>
    <property type="gene ID" value="ENSSAUG00010014714.1"/>
</dbReference>
<keyword evidence="6" id="KW-0206">Cytoskeleton</keyword>
<dbReference type="GO" id="GO:0090063">
    <property type="term" value="P:positive regulation of microtubule nucleation"/>
    <property type="evidence" value="ECO:0007669"/>
    <property type="project" value="TreeGrafter"/>
</dbReference>
<proteinExistence type="predicted"/>
<dbReference type="InterPro" id="IPR012943">
    <property type="entry name" value="Cnn_1N"/>
</dbReference>
<feature type="coiled-coil region" evidence="7">
    <location>
        <begin position="939"/>
        <end position="1048"/>
    </location>
</feature>
<evidence type="ECO:0000256" key="3">
    <source>
        <dbReference type="ARBA" id="ARBA00022490"/>
    </source>
</evidence>
<dbReference type="InterPro" id="IPR052593">
    <property type="entry name" value="MT-associated_AKAP9-binding"/>
</dbReference>
<dbReference type="Pfam" id="PF07989">
    <property type="entry name" value="Cnn_1N"/>
    <property type="match status" value="1"/>
</dbReference>
<dbReference type="PANTHER" id="PTHR46501">
    <property type="entry name" value="MYOMEGALIN"/>
    <property type="match status" value="1"/>
</dbReference>
<dbReference type="GO" id="GO:0005813">
    <property type="term" value="C:centrosome"/>
    <property type="evidence" value="ECO:0007669"/>
    <property type="project" value="TreeGrafter"/>
</dbReference>
<organism evidence="10 11">
    <name type="scientific">Sparus aurata</name>
    <name type="common">Gilthead sea bream</name>
    <dbReference type="NCBI Taxonomy" id="8175"/>
    <lineage>
        <taxon>Eukaryota</taxon>
        <taxon>Metazoa</taxon>
        <taxon>Chordata</taxon>
        <taxon>Craniata</taxon>
        <taxon>Vertebrata</taxon>
        <taxon>Euteleostomi</taxon>
        <taxon>Actinopterygii</taxon>
        <taxon>Neopterygii</taxon>
        <taxon>Teleostei</taxon>
        <taxon>Neoteleostei</taxon>
        <taxon>Acanthomorphata</taxon>
        <taxon>Eupercaria</taxon>
        <taxon>Spariformes</taxon>
        <taxon>Sparidae</taxon>
        <taxon>Sparus</taxon>
    </lineage>
</organism>
<dbReference type="GO" id="GO:1903358">
    <property type="term" value="P:regulation of Golgi organization"/>
    <property type="evidence" value="ECO:0007669"/>
    <property type="project" value="TreeGrafter"/>
</dbReference>
<dbReference type="InterPro" id="IPR056273">
    <property type="entry name" value="CDK5RAP2_MYOME_CC"/>
</dbReference>
<feature type="coiled-coil region" evidence="7">
    <location>
        <begin position="1096"/>
        <end position="1123"/>
    </location>
</feature>
<feature type="coiled-coil region" evidence="7">
    <location>
        <begin position="696"/>
        <end position="877"/>
    </location>
</feature>
<evidence type="ECO:0000259" key="8">
    <source>
        <dbReference type="Pfam" id="PF07989"/>
    </source>
</evidence>
<reference evidence="10" key="2">
    <citation type="submission" date="2025-08" db="UniProtKB">
        <authorList>
            <consortium name="Ensembl"/>
        </authorList>
    </citation>
    <scope>IDENTIFICATION</scope>
</reference>
<dbReference type="GeneTree" id="ENSGT00950000183190"/>
<evidence type="ECO:0000256" key="1">
    <source>
        <dbReference type="ARBA" id="ARBA00004245"/>
    </source>
</evidence>
<dbReference type="GO" id="GO:0007098">
    <property type="term" value="P:centrosome cycle"/>
    <property type="evidence" value="ECO:0007669"/>
    <property type="project" value="TreeGrafter"/>
</dbReference>
<dbReference type="GO" id="GO:0060090">
    <property type="term" value="F:molecular adaptor activity"/>
    <property type="evidence" value="ECO:0007669"/>
    <property type="project" value="TreeGrafter"/>
</dbReference>
<protein>
    <submittedName>
        <fullName evidence="10">CDK5 regulatory subunit-associated protein 2-like</fullName>
    </submittedName>
</protein>
<gene>
    <name evidence="10" type="primary">cdk5rap2</name>
</gene>
<evidence type="ECO:0000259" key="9">
    <source>
        <dbReference type="Pfam" id="PF23246"/>
    </source>
</evidence>
<keyword evidence="11" id="KW-1185">Reference proteome</keyword>
<keyword evidence="7" id="KW-0175">Coiled coil</keyword>
<reference evidence="10" key="1">
    <citation type="submission" date="2021-04" db="EMBL/GenBank/DDBJ databases">
        <authorList>
            <consortium name="Wellcome Sanger Institute Data Sharing"/>
        </authorList>
    </citation>
    <scope>NUCLEOTIDE SEQUENCE [LARGE SCALE GENOMIC DNA]</scope>
</reference>
<keyword evidence="5" id="KW-0333">Golgi apparatus</keyword>
<keyword evidence="4" id="KW-0597">Phosphoprotein</keyword>
<dbReference type="AlphaFoldDB" id="A0A671WE38"/>
<keyword evidence="3" id="KW-0963">Cytoplasm</keyword>
<accession>A0A671WE38</accession>
<evidence type="ECO:0000313" key="11">
    <source>
        <dbReference type="Proteomes" id="UP000472265"/>
    </source>
</evidence>
<evidence type="ECO:0000256" key="6">
    <source>
        <dbReference type="ARBA" id="ARBA00023212"/>
    </source>
</evidence>
<feature type="coiled-coil region" evidence="7">
    <location>
        <begin position="27"/>
        <end position="97"/>
    </location>
</feature>
<feature type="coiled-coil region" evidence="7">
    <location>
        <begin position="124"/>
        <end position="608"/>
    </location>
</feature>
<dbReference type="OMA" id="CQQENKA"/>
<feature type="domain" description="CDK5 regulatory subunit-associated protein 2/Myomegalin coiled coil" evidence="9">
    <location>
        <begin position="927"/>
        <end position="1012"/>
    </location>
</feature>
<evidence type="ECO:0000256" key="2">
    <source>
        <dbReference type="ARBA" id="ARBA00004555"/>
    </source>
</evidence>
<sequence length="1158" mass="132186">MSKIASLCCFTAPCFPDKMSPIKALTMKDYENQITALKKENFNLKLRIYFMEERMQQKCDDSTEDIFKTNIELKVELESMKRELAEKQELLVSASKALESLAGREPGEPHRLREQAQREMDALREAFSKRIADLEQSLQAAEEEVEKMAAIAEQEKRRNINMEKQLQALGPQSTFAPVPSPVQDLQQALQDKDNIIEQLKITLRNQEAALHQKKSAEQGTDAPSADGVKQLSDLIAKKDQELEKQSEISRLESCNKLLTEELTRTKSTNESLTKTLEDTQNQNKNLLVKLDEKEDELSSEKKNALKRDKTIQGLTQVLREKEKEIAELCHEIEDRDDALAKAREAAHKAQLQKYQGVEEHQNVLMEKQTELAHLQGEHHAKVLEAQKLQRALDRKEQELADLQQAKDQLEVELEDLQQQKKKGDKALNDLNNQIKKLSGEIGDRESALEHQYQELLDQTKRKVQAHEVTIQRLTSTLADKEQQLQEYMNMVRDFEQSKSPGGNDGVLSKLRQRLKEKEKALEQALDEKFAAIEEKDNEIHQLQLSLRERERDLERLNNLLSHNEETINSFDSLIKEKDVELQHLANTLKNLQRAKQDVEDNLNRSLREKDSIISQLQLSLEGKTKDMEEMAESMLSQSQTHARDLAEQMGQRLKVTEAMLAEAVKARERLVADNESAVEGLLATVSSKDRLLKESAEHYNRMLSERTQEIQELRKQLSDRQQQLVTAEKQSSTTAQEGYLETAELRAQLAEKESIINKLLQRGQERDKFLAEVRQREEPDHVLELKQTIQIMQEKLDEREGELSRRNSEDNGENIPLAKKSVVILKKELAQKTEALNKALKRENELKISLAELQSLLSELEGRNEGQAANIESLTATLKTKDEIIDVLHQRLGQRGDSRAEHTENQVIGSGMERSLPGLPQREITMIGGDSQQEALPNLIALQQEHDALNKALRAEQQLYSSLVRTVKEQDSAQRLHALQLELTAVQLLRQQLEESIKTNEQLRDDLEREIHRAKLREGMDLIDPKELESMRHQLEDAQRWNASLQARLGAIQNRGGGVGGANDGGETLSFIGDQTSYMSICVGEGQDDGLSELSVLELQDCVSRLQELNNELQNRLSLLEMSAHDTYNKEDQVMPGSSPWKQVRGHKRNSCWRGVNV</sequence>
<evidence type="ECO:0000256" key="4">
    <source>
        <dbReference type="ARBA" id="ARBA00022553"/>
    </source>
</evidence>
<dbReference type="Proteomes" id="UP000472265">
    <property type="component" value="Chromosome 12"/>
</dbReference>
<dbReference type="PANTHER" id="PTHR46501:SF7">
    <property type="entry name" value="MYOMEGALIN ISOFORM X1"/>
    <property type="match status" value="1"/>
</dbReference>
<reference evidence="10" key="3">
    <citation type="submission" date="2025-09" db="UniProtKB">
        <authorList>
            <consortium name="Ensembl"/>
        </authorList>
    </citation>
    <scope>IDENTIFICATION</scope>
</reference>
<dbReference type="Pfam" id="PF23246">
    <property type="entry name" value="CC_CDK5RAP2"/>
    <property type="match status" value="1"/>
</dbReference>